<accession>A0A9W7BCF9</accession>
<keyword evidence="1" id="KW-0479">Metal-binding</keyword>
<evidence type="ECO:0000256" key="2">
    <source>
        <dbReference type="ARBA" id="ARBA00022737"/>
    </source>
</evidence>
<dbReference type="InterPro" id="IPR002893">
    <property type="entry name" value="Znf_MYND"/>
</dbReference>
<dbReference type="Proteomes" id="UP001162640">
    <property type="component" value="Unassembled WGS sequence"/>
</dbReference>
<keyword evidence="5" id="KW-0862">Zinc</keyword>
<name>A0A9W7BCF9_9STRA</name>
<dbReference type="PANTHER" id="PTHR45641">
    <property type="entry name" value="TETRATRICOPEPTIDE REPEAT PROTEIN (AFU_ORTHOLOGUE AFUA_6G03870)"/>
    <property type="match status" value="1"/>
</dbReference>
<evidence type="ECO:0000256" key="8">
    <source>
        <dbReference type="SAM" id="Coils"/>
    </source>
</evidence>
<dbReference type="InterPro" id="IPR019734">
    <property type="entry name" value="TPR_rpt"/>
</dbReference>
<evidence type="ECO:0000313" key="12">
    <source>
        <dbReference type="Proteomes" id="UP001162640"/>
    </source>
</evidence>
<dbReference type="Gene3D" id="6.10.140.2220">
    <property type="match status" value="2"/>
</dbReference>
<gene>
    <name evidence="11" type="ORF">TL16_g11045</name>
</gene>
<keyword evidence="4 7" id="KW-0802">TPR repeat</keyword>
<comment type="caution">
    <text evidence="11">The sequence shown here is derived from an EMBL/GenBank/DDBJ whole genome shotgun (WGS) entry which is preliminary data.</text>
</comment>
<dbReference type="GO" id="GO:0008270">
    <property type="term" value="F:zinc ion binding"/>
    <property type="evidence" value="ECO:0007669"/>
    <property type="project" value="UniProtKB-KW"/>
</dbReference>
<feature type="repeat" description="TPR" evidence="7">
    <location>
        <begin position="246"/>
        <end position="279"/>
    </location>
</feature>
<dbReference type="InterPro" id="IPR011990">
    <property type="entry name" value="TPR-like_helical_dom_sf"/>
</dbReference>
<dbReference type="Gene3D" id="1.25.40.10">
    <property type="entry name" value="Tetratricopeptide repeat domain"/>
    <property type="match status" value="1"/>
</dbReference>
<dbReference type="EMBL" id="BLQM01000405">
    <property type="protein sequence ID" value="GMH88056.1"/>
    <property type="molecule type" value="Genomic_DNA"/>
</dbReference>
<evidence type="ECO:0000313" key="11">
    <source>
        <dbReference type="EMBL" id="GMH88056.1"/>
    </source>
</evidence>
<keyword evidence="3 6" id="KW-0863">Zinc-finger</keyword>
<dbReference type="PROSITE" id="PS50005">
    <property type="entry name" value="TPR"/>
    <property type="match status" value="2"/>
</dbReference>
<keyword evidence="8" id="KW-0175">Coiled coil</keyword>
<dbReference type="SMART" id="SM00028">
    <property type="entry name" value="TPR"/>
    <property type="match status" value="2"/>
</dbReference>
<evidence type="ECO:0000256" key="6">
    <source>
        <dbReference type="PROSITE-ProRule" id="PRU00134"/>
    </source>
</evidence>
<dbReference type="Pfam" id="PF01753">
    <property type="entry name" value="zf-MYND"/>
    <property type="match status" value="2"/>
</dbReference>
<feature type="coiled-coil region" evidence="8">
    <location>
        <begin position="259"/>
        <end position="321"/>
    </location>
</feature>
<evidence type="ECO:0000256" key="5">
    <source>
        <dbReference type="ARBA" id="ARBA00022833"/>
    </source>
</evidence>
<proteinExistence type="predicted"/>
<feature type="region of interest" description="Disordered" evidence="9">
    <location>
        <begin position="63"/>
        <end position="82"/>
    </location>
</feature>
<dbReference type="PROSITE" id="PS50865">
    <property type="entry name" value="ZF_MYND_2"/>
    <property type="match status" value="2"/>
</dbReference>
<dbReference type="SUPFAM" id="SSF48452">
    <property type="entry name" value="TPR-like"/>
    <property type="match status" value="1"/>
</dbReference>
<reference evidence="12" key="1">
    <citation type="journal article" date="2023" name="Commun. Biol.">
        <title>Genome analysis of Parmales, the sister group of diatoms, reveals the evolutionary specialization of diatoms from phago-mixotrophs to photoautotrophs.</title>
        <authorList>
            <person name="Ban H."/>
            <person name="Sato S."/>
            <person name="Yoshikawa S."/>
            <person name="Yamada K."/>
            <person name="Nakamura Y."/>
            <person name="Ichinomiya M."/>
            <person name="Sato N."/>
            <person name="Blanc-Mathieu R."/>
            <person name="Endo H."/>
            <person name="Kuwata A."/>
            <person name="Ogata H."/>
        </authorList>
    </citation>
    <scope>NUCLEOTIDE SEQUENCE [LARGE SCALE GENOMIC DNA]</scope>
</reference>
<feature type="compositionally biased region" description="Pro residues" evidence="9">
    <location>
        <begin position="68"/>
        <end position="77"/>
    </location>
</feature>
<feature type="repeat" description="TPR" evidence="7">
    <location>
        <begin position="288"/>
        <end position="321"/>
    </location>
</feature>
<evidence type="ECO:0000256" key="7">
    <source>
        <dbReference type="PROSITE-ProRule" id="PRU00339"/>
    </source>
</evidence>
<evidence type="ECO:0000256" key="1">
    <source>
        <dbReference type="ARBA" id="ARBA00022723"/>
    </source>
</evidence>
<feature type="domain" description="MYND-type" evidence="10">
    <location>
        <begin position="80"/>
        <end position="121"/>
    </location>
</feature>
<feature type="domain" description="MYND-type" evidence="10">
    <location>
        <begin position="20"/>
        <end position="58"/>
    </location>
</feature>
<dbReference type="AlphaFoldDB" id="A0A9W7BCF9"/>
<dbReference type="PANTHER" id="PTHR45641:SF19">
    <property type="entry name" value="NEPHROCYSTIN-3"/>
    <property type="match status" value="1"/>
</dbReference>
<dbReference type="PROSITE" id="PS01360">
    <property type="entry name" value="ZF_MYND_1"/>
    <property type="match status" value="1"/>
</dbReference>
<protein>
    <recommendedName>
        <fullName evidence="10">MYND-type domain-containing protein</fullName>
    </recommendedName>
</protein>
<dbReference type="Pfam" id="PF13424">
    <property type="entry name" value="TPR_12"/>
    <property type="match status" value="1"/>
</dbReference>
<evidence type="ECO:0000256" key="9">
    <source>
        <dbReference type="SAM" id="MobiDB-lite"/>
    </source>
</evidence>
<dbReference type="PROSITE" id="PS50293">
    <property type="entry name" value="TPR_REGION"/>
    <property type="match status" value="1"/>
</dbReference>
<keyword evidence="2" id="KW-0677">Repeat</keyword>
<dbReference type="SUPFAM" id="SSF144232">
    <property type="entry name" value="HIT/MYND zinc finger-like"/>
    <property type="match status" value="2"/>
</dbReference>
<evidence type="ECO:0000259" key="10">
    <source>
        <dbReference type="PROSITE" id="PS50865"/>
    </source>
</evidence>
<sequence>MKSSKSPSEPAAAAKPVPCCGFPGCPKPAPHQCSRCRGIHYCSAEHQKAHWKQHKKLCIAPQKKTSAPIPPPPPSSKAPPRTCGFPSCTKKGQRRSSKCGEIDYCSEKHQEAHWKYHKKICVALSDLPSSSTGTRRLFFEVFDVLEIVGGEGIYFTVRESLEQQVLRITRSEDLVKLRALGKLCSRDFFNDSSLLVVAGRRILEVLELAIPEEKKKNGECEKAIKVYERYLAGQMKVLGEDHKDTLFTLNNLGIVYDELKDYEKALEYYERALKGFERLMGKTHPDTLSAAMNIARVFYILKDYAKAKELYERALEGKEAQLGKDHESSRRSAKNLKRCFVASDNNVERLEELLVAYPWLSNT</sequence>
<organism evidence="11 12">
    <name type="scientific">Triparma laevis f. inornata</name>
    <dbReference type="NCBI Taxonomy" id="1714386"/>
    <lineage>
        <taxon>Eukaryota</taxon>
        <taxon>Sar</taxon>
        <taxon>Stramenopiles</taxon>
        <taxon>Ochrophyta</taxon>
        <taxon>Bolidophyceae</taxon>
        <taxon>Parmales</taxon>
        <taxon>Triparmaceae</taxon>
        <taxon>Triparma</taxon>
    </lineage>
</organism>
<evidence type="ECO:0000256" key="4">
    <source>
        <dbReference type="ARBA" id="ARBA00022803"/>
    </source>
</evidence>
<evidence type="ECO:0000256" key="3">
    <source>
        <dbReference type="ARBA" id="ARBA00022771"/>
    </source>
</evidence>